<comment type="caution">
    <text evidence="1">The sequence shown here is derived from an EMBL/GenBank/DDBJ whole genome shotgun (WGS) entry which is preliminary data.</text>
</comment>
<dbReference type="AlphaFoldDB" id="A0A1C7MBD6"/>
<evidence type="ECO:0000313" key="1">
    <source>
        <dbReference type="EMBL" id="OBZ74188.1"/>
    </source>
</evidence>
<keyword evidence="2" id="KW-1185">Reference proteome</keyword>
<organism evidence="1 2">
    <name type="scientific">Grifola frondosa</name>
    <name type="common">Maitake</name>
    <name type="synonym">Polyporus frondosus</name>
    <dbReference type="NCBI Taxonomy" id="5627"/>
    <lineage>
        <taxon>Eukaryota</taxon>
        <taxon>Fungi</taxon>
        <taxon>Dikarya</taxon>
        <taxon>Basidiomycota</taxon>
        <taxon>Agaricomycotina</taxon>
        <taxon>Agaricomycetes</taxon>
        <taxon>Polyporales</taxon>
        <taxon>Grifolaceae</taxon>
        <taxon>Grifola</taxon>
    </lineage>
</organism>
<proteinExistence type="predicted"/>
<gene>
    <name evidence="1" type="ORF">A0H81_06003</name>
</gene>
<accession>A0A1C7MBD6</accession>
<dbReference type="Proteomes" id="UP000092993">
    <property type="component" value="Unassembled WGS sequence"/>
</dbReference>
<sequence>MNRLNGGTTICGHMKVSNNLARRSGRKDRCGVVWRRTRPVHCVEVERERMVGRIRGLGGEEGFCTRGWGDSDSRTNIPRTFHAKVTAAAVGRGGATRTEG</sequence>
<evidence type="ECO:0000313" key="2">
    <source>
        <dbReference type="Proteomes" id="UP000092993"/>
    </source>
</evidence>
<reference evidence="1 2" key="1">
    <citation type="submission" date="2016-03" db="EMBL/GenBank/DDBJ databases">
        <title>Whole genome sequencing of Grifola frondosa 9006-11.</title>
        <authorList>
            <person name="Min B."/>
            <person name="Park H."/>
            <person name="Kim J.-G."/>
            <person name="Cho H."/>
            <person name="Oh Y.-L."/>
            <person name="Kong W.-S."/>
            <person name="Choi I.-G."/>
        </authorList>
    </citation>
    <scope>NUCLEOTIDE SEQUENCE [LARGE SCALE GENOMIC DNA]</scope>
    <source>
        <strain evidence="1 2">9006-11</strain>
    </source>
</reference>
<name>A0A1C7MBD6_GRIFR</name>
<protein>
    <submittedName>
        <fullName evidence="1">Uncharacterized protein</fullName>
    </submittedName>
</protein>
<dbReference type="EMBL" id="LUGG01000006">
    <property type="protein sequence ID" value="OBZ74188.1"/>
    <property type="molecule type" value="Genomic_DNA"/>
</dbReference>